<accession>A0A8H7WDJ3</accession>
<name>A0A8H7WDJ3_9HELO</name>
<evidence type="ECO:0000313" key="3">
    <source>
        <dbReference type="Proteomes" id="UP000664132"/>
    </source>
</evidence>
<evidence type="ECO:0000313" key="2">
    <source>
        <dbReference type="EMBL" id="KAG4422821.1"/>
    </source>
</evidence>
<gene>
    <name evidence="2" type="ORF">IFR04_004043</name>
</gene>
<feature type="region of interest" description="Disordered" evidence="1">
    <location>
        <begin position="55"/>
        <end position="75"/>
    </location>
</feature>
<reference evidence="2" key="1">
    <citation type="submission" date="2021-02" db="EMBL/GenBank/DDBJ databases">
        <title>Genome sequence Cadophora malorum strain M34.</title>
        <authorList>
            <person name="Stefanovic E."/>
            <person name="Vu D."/>
            <person name="Scully C."/>
            <person name="Dijksterhuis J."/>
            <person name="Roader J."/>
            <person name="Houbraken J."/>
        </authorList>
    </citation>
    <scope>NUCLEOTIDE SEQUENCE</scope>
    <source>
        <strain evidence="2">M34</strain>
    </source>
</reference>
<proteinExistence type="predicted"/>
<sequence>MSALRVQLEYVVVALWYLFDLLVETWNNVVYLLTLYLVLFFLDLDDLEGITEPGLHEEEVDLPEGTEQPELPERLPEPPMLAELLLG</sequence>
<keyword evidence="3" id="KW-1185">Reference proteome</keyword>
<comment type="caution">
    <text evidence="2">The sequence shown here is derived from an EMBL/GenBank/DDBJ whole genome shotgun (WGS) entry which is preliminary data.</text>
</comment>
<dbReference type="AlphaFoldDB" id="A0A8H7WDJ3"/>
<organism evidence="2 3">
    <name type="scientific">Cadophora malorum</name>
    <dbReference type="NCBI Taxonomy" id="108018"/>
    <lineage>
        <taxon>Eukaryota</taxon>
        <taxon>Fungi</taxon>
        <taxon>Dikarya</taxon>
        <taxon>Ascomycota</taxon>
        <taxon>Pezizomycotina</taxon>
        <taxon>Leotiomycetes</taxon>
        <taxon>Helotiales</taxon>
        <taxon>Ploettnerulaceae</taxon>
        <taxon>Cadophora</taxon>
    </lineage>
</organism>
<evidence type="ECO:0000256" key="1">
    <source>
        <dbReference type="SAM" id="MobiDB-lite"/>
    </source>
</evidence>
<dbReference type="EMBL" id="JAFJYH010000043">
    <property type="protein sequence ID" value="KAG4422821.1"/>
    <property type="molecule type" value="Genomic_DNA"/>
</dbReference>
<protein>
    <submittedName>
        <fullName evidence="2">Uncharacterized protein</fullName>
    </submittedName>
</protein>
<dbReference type="Proteomes" id="UP000664132">
    <property type="component" value="Unassembled WGS sequence"/>
</dbReference>